<evidence type="ECO:0000313" key="4">
    <source>
        <dbReference type="Proteomes" id="UP000217549"/>
    </source>
</evidence>
<sequence>MWTDNASKIDMLFYKPYAEIVSDIAIETDIDPLTIGILGLWGAGKSTLLNLIEQHYKEKDGIICVTINAWMFESYEDAKSAIMEALLRELEERIPAEETKKKFRALLKKIDFLKLGTKVGSSAAPVVASIASGTPLPLLFSVPQNAKEIGGVIKNISDSVQNIKDEYIKDDSTTADSVVNNVRKFKAEFQEAINTDKIKRVVVLIDDLDRCQPERIIETLEVIKLFLSVNKTTFIIAADENVIQYAIKKKYPKVDNFDVELDKEYIEKMIQLPVHIPELSSKDIQNYLLLLVMQKYMKPDSFEVLIKKIEEKKLMIGESAIDYEQIQEILNSESDIYKAGMKNECDEVAKVILQIRSIVAHTLKGNPRQAKRFLNTFITKRQLSKLYYGDKLDMGVMAKLLTLHKLNPDLFDKLNEWNANFDTENQQFKRMRQSLDNDSLDSEFAKWHKPRIKDWVKCPPVELEKKNLNKYFYLTREILKKQDDIESDLSEESRKLLERIGRFNPGLADGIMRDMKELRSSDREDVMKVLIKKIESGDIESNVYSLLFVNFSDYRGEIIEAIKRAAKPLEAGDLPSFKAMYSEDKDAIENLLNELKNVKQEIKDRIMKTGD</sequence>
<proteinExistence type="predicted"/>
<protein>
    <submittedName>
        <fullName evidence="3">KAP family P-loop domain</fullName>
    </submittedName>
</protein>
<evidence type="ECO:0000259" key="2">
    <source>
        <dbReference type="Pfam" id="PF07693"/>
    </source>
</evidence>
<dbReference type="Gene3D" id="3.40.50.300">
    <property type="entry name" value="P-loop containing nucleotide triphosphate hydrolases"/>
    <property type="match status" value="1"/>
</dbReference>
<name>A0A285PTW0_9FIRM</name>
<dbReference type="InterPro" id="IPR052754">
    <property type="entry name" value="NTPase_KAP_P-loop"/>
</dbReference>
<keyword evidence="1" id="KW-0175">Coiled coil</keyword>
<dbReference type="Proteomes" id="UP000217549">
    <property type="component" value="Chromosome I"/>
</dbReference>
<dbReference type="KEGG" id="ehl:EHLA_2529"/>
<reference evidence="4" key="1">
    <citation type="submission" date="2017-09" db="EMBL/GenBank/DDBJ databases">
        <authorList>
            <person name="Shetty A S."/>
        </authorList>
    </citation>
    <scope>NUCLEOTIDE SEQUENCE [LARGE SCALE GENOMIC DNA]</scope>
</reference>
<dbReference type="AlphaFoldDB" id="A0A285PTW0"/>
<organism evidence="3 4">
    <name type="scientific">Anaerobutyricum hallii</name>
    <dbReference type="NCBI Taxonomy" id="39488"/>
    <lineage>
        <taxon>Bacteria</taxon>
        <taxon>Bacillati</taxon>
        <taxon>Bacillota</taxon>
        <taxon>Clostridia</taxon>
        <taxon>Lachnospirales</taxon>
        <taxon>Lachnospiraceae</taxon>
        <taxon>Anaerobutyricum</taxon>
    </lineage>
</organism>
<dbReference type="PANTHER" id="PTHR22674:SF6">
    <property type="entry name" value="NTPASE KAP FAMILY P-LOOP DOMAIN-CONTAINING PROTEIN 1"/>
    <property type="match status" value="1"/>
</dbReference>
<evidence type="ECO:0000256" key="1">
    <source>
        <dbReference type="SAM" id="Coils"/>
    </source>
</evidence>
<accession>A0A285PTW0</accession>
<dbReference type="RefSeq" id="WP_096240990.1">
    <property type="nucleotide sequence ID" value="NZ_LT907978.1"/>
</dbReference>
<dbReference type="InterPro" id="IPR011646">
    <property type="entry name" value="KAP_P-loop"/>
</dbReference>
<evidence type="ECO:0000313" key="3">
    <source>
        <dbReference type="EMBL" id="SOB73083.1"/>
    </source>
</evidence>
<dbReference type="PANTHER" id="PTHR22674">
    <property type="entry name" value="NTPASE, KAP FAMILY P-LOOP DOMAIN-CONTAINING 1"/>
    <property type="match status" value="1"/>
</dbReference>
<feature type="coiled-coil region" evidence="1">
    <location>
        <begin position="578"/>
        <end position="608"/>
    </location>
</feature>
<feature type="domain" description="KAP NTPase" evidence="2">
    <location>
        <begin position="14"/>
        <end position="377"/>
    </location>
</feature>
<dbReference type="InterPro" id="IPR027417">
    <property type="entry name" value="P-loop_NTPase"/>
</dbReference>
<dbReference type="EMBL" id="LT907978">
    <property type="protein sequence ID" value="SOB73083.1"/>
    <property type="molecule type" value="Genomic_DNA"/>
</dbReference>
<gene>
    <name evidence="3" type="ORF">EHLA_2529</name>
</gene>
<dbReference type="Pfam" id="PF07693">
    <property type="entry name" value="KAP_NTPase"/>
    <property type="match status" value="1"/>
</dbReference>
<keyword evidence="4" id="KW-1185">Reference proteome</keyword>
<dbReference type="SUPFAM" id="SSF52540">
    <property type="entry name" value="P-loop containing nucleoside triphosphate hydrolases"/>
    <property type="match status" value="1"/>
</dbReference>